<organism evidence="3 4">
    <name type="scientific">Stenotrophomonas humi</name>
    <dbReference type="NCBI Taxonomy" id="405444"/>
    <lineage>
        <taxon>Bacteria</taxon>
        <taxon>Pseudomonadati</taxon>
        <taxon>Pseudomonadota</taxon>
        <taxon>Gammaproteobacteria</taxon>
        <taxon>Lysobacterales</taxon>
        <taxon>Lysobacteraceae</taxon>
        <taxon>Stenotrophomonas</taxon>
    </lineage>
</organism>
<dbReference type="Proteomes" id="UP000050864">
    <property type="component" value="Unassembled WGS sequence"/>
</dbReference>
<evidence type="ECO:0000259" key="2">
    <source>
        <dbReference type="Pfam" id="PF03413"/>
    </source>
</evidence>
<sequence length="102" mass="11308">MFPYRILMTFACLLLLMAGAPLAVAHGQDAAQQTARQALKQGRYVPLENIVRDALQRHPGKLLEVELDDGVYEVEILRADGVVIELDYDARSGALLKTELDD</sequence>
<feature type="signal peptide" evidence="1">
    <location>
        <begin position="1"/>
        <end position="25"/>
    </location>
</feature>
<dbReference type="InterPro" id="IPR025711">
    <property type="entry name" value="PepSY"/>
</dbReference>
<evidence type="ECO:0000313" key="3">
    <source>
        <dbReference type="EMBL" id="KRG62030.1"/>
    </source>
</evidence>
<dbReference type="Pfam" id="PF03413">
    <property type="entry name" value="PepSY"/>
    <property type="match status" value="1"/>
</dbReference>
<dbReference type="OrthoDB" id="5770914at2"/>
<keyword evidence="4" id="KW-1185">Reference proteome</keyword>
<dbReference type="PATRIC" id="fig|405444.3.peg.2974"/>
<dbReference type="Gene3D" id="3.10.450.40">
    <property type="match status" value="1"/>
</dbReference>
<reference evidence="3 4" key="1">
    <citation type="submission" date="2015-05" db="EMBL/GenBank/DDBJ databases">
        <title>Genome sequencing and analysis of members of genus Stenotrophomonas.</title>
        <authorList>
            <person name="Patil P.P."/>
            <person name="Midha S."/>
            <person name="Patil P.B."/>
        </authorList>
    </citation>
    <scope>NUCLEOTIDE SEQUENCE [LARGE SCALE GENOMIC DNA]</scope>
    <source>
        <strain evidence="3 4">DSM 18929</strain>
    </source>
</reference>
<keyword evidence="1" id="KW-0732">Signal</keyword>
<feature type="chain" id="PRO_5006393617" evidence="1">
    <location>
        <begin position="26"/>
        <end position="102"/>
    </location>
</feature>
<proteinExistence type="predicted"/>
<name>A0A0R0C7I8_9GAMM</name>
<dbReference type="EMBL" id="LDJI01000042">
    <property type="protein sequence ID" value="KRG62030.1"/>
    <property type="molecule type" value="Genomic_DNA"/>
</dbReference>
<evidence type="ECO:0000313" key="4">
    <source>
        <dbReference type="Proteomes" id="UP000050864"/>
    </source>
</evidence>
<dbReference type="AlphaFoldDB" id="A0A0R0C7I8"/>
<comment type="caution">
    <text evidence="3">The sequence shown here is derived from an EMBL/GenBank/DDBJ whole genome shotgun (WGS) entry which is preliminary data.</text>
</comment>
<protein>
    <submittedName>
        <fullName evidence="3">Lipoprotein</fullName>
    </submittedName>
</protein>
<gene>
    <name evidence="3" type="ORF">ABB26_17250</name>
</gene>
<feature type="domain" description="PepSY" evidence="2">
    <location>
        <begin position="46"/>
        <end position="99"/>
    </location>
</feature>
<accession>A0A0R0C7I8</accession>
<dbReference type="STRING" id="405444.ABB26_17250"/>
<keyword evidence="3" id="KW-0449">Lipoprotein</keyword>
<evidence type="ECO:0000256" key="1">
    <source>
        <dbReference type="SAM" id="SignalP"/>
    </source>
</evidence>